<reference evidence="1 2" key="1">
    <citation type="submission" date="2019-07" db="EMBL/GenBank/DDBJ databases">
        <title>Whole genome shotgun sequence of Meiothermus hypogaeus NBRC 106114.</title>
        <authorList>
            <person name="Hosoyama A."/>
            <person name="Uohara A."/>
            <person name="Ohji S."/>
            <person name="Ichikawa N."/>
        </authorList>
    </citation>
    <scope>NUCLEOTIDE SEQUENCE [LARGE SCALE GENOMIC DNA]</scope>
    <source>
        <strain evidence="1 2">NBRC 106114</strain>
    </source>
</reference>
<comment type="caution">
    <text evidence="1">The sequence shown here is derived from an EMBL/GenBank/DDBJ whole genome shotgun (WGS) entry which is preliminary data.</text>
</comment>
<evidence type="ECO:0000313" key="2">
    <source>
        <dbReference type="Proteomes" id="UP000321197"/>
    </source>
</evidence>
<accession>A0A511R2Z2</accession>
<dbReference type="EMBL" id="BJXL01000056">
    <property type="protein sequence ID" value="GEM83687.1"/>
    <property type="molecule type" value="Genomic_DNA"/>
</dbReference>
<evidence type="ECO:0000313" key="1">
    <source>
        <dbReference type="EMBL" id="GEM83687.1"/>
    </source>
</evidence>
<proteinExistence type="predicted"/>
<dbReference type="AlphaFoldDB" id="A0A511R2Z2"/>
<organism evidence="1 2">
    <name type="scientific">Meiothermus hypogaeus NBRC 106114</name>
    <dbReference type="NCBI Taxonomy" id="1227553"/>
    <lineage>
        <taxon>Bacteria</taxon>
        <taxon>Thermotogati</taxon>
        <taxon>Deinococcota</taxon>
        <taxon>Deinococci</taxon>
        <taxon>Thermales</taxon>
        <taxon>Thermaceae</taxon>
        <taxon>Meiothermus</taxon>
    </lineage>
</organism>
<name>A0A511R2Z2_9DEIN</name>
<gene>
    <name evidence="1" type="ORF">MHY01S_18530</name>
</gene>
<sequence>MESDHCHVLHRLEVAPLQEVLVGGLEGAPHLVGSLVDYLAGGGLLHKVHLKAGQERGVFRGEVLGAQ</sequence>
<protein>
    <submittedName>
        <fullName evidence="1">Uncharacterized protein</fullName>
    </submittedName>
</protein>
<dbReference type="Proteomes" id="UP000321197">
    <property type="component" value="Unassembled WGS sequence"/>
</dbReference>